<organism evidence="2 3">
    <name type="scientific">Chionoecetes opilio</name>
    <name type="common">Atlantic snow crab</name>
    <name type="synonym">Cancer opilio</name>
    <dbReference type="NCBI Taxonomy" id="41210"/>
    <lineage>
        <taxon>Eukaryota</taxon>
        <taxon>Metazoa</taxon>
        <taxon>Ecdysozoa</taxon>
        <taxon>Arthropoda</taxon>
        <taxon>Crustacea</taxon>
        <taxon>Multicrustacea</taxon>
        <taxon>Malacostraca</taxon>
        <taxon>Eumalacostraca</taxon>
        <taxon>Eucarida</taxon>
        <taxon>Decapoda</taxon>
        <taxon>Pleocyemata</taxon>
        <taxon>Brachyura</taxon>
        <taxon>Eubrachyura</taxon>
        <taxon>Majoidea</taxon>
        <taxon>Majidae</taxon>
        <taxon>Chionoecetes</taxon>
    </lineage>
</organism>
<dbReference type="Proteomes" id="UP000770661">
    <property type="component" value="Unassembled WGS sequence"/>
</dbReference>
<dbReference type="EMBL" id="JACEEZ010025229">
    <property type="protein sequence ID" value="KAG0703096.1"/>
    <property type="molecule type" value="Genomic_DNA"/>
</dbReference>
<name>A0A8J5BSX4_CHIOP</name>
<comment type="caution">
    <text evidence="2">The sequence shown here is derived from an EMBL/GenBank/DDBJ whole genome shotgun (WGS) entry which is preliminary data.</text>
</comment>
<sequence>MIRKRQTCHQELRSSIGSTSSSRKVAIPRPIGGSNLERKGFGCTSDTSSTWQRECADHDGQPSRTKSSSSPQTGARTVEEGWAASIQSLLLRTDEAISSLVYKAALSPPQTRRGPLLICGAARVLASSSSNTSVLSQMKNTEQLEERSPAEAGRNGHEEIVSPALAATLDLNPK</sequence>
<dbReference type="AlphaFoldDB" id="A0A8J5BSX4"/>
<gene>
    <name evidence="2" type="ORF">GWK47_024925</name>
</gene>
<evidence type="ECO:0000313" key="3">
    <source>
        <dbReference type="Proteomes" id="UP000770661"/>
    </source>
</evidence>
<protein>
    <submittedName>
        <fullName evidence="2">Uncharacterized protein</fullName>
    </submittedName>
</protein>
<keyword evidence="3" id="KW-1185">Reference proteome</keyword>
<feature type="region of interest" description="Disordered" evidence="1">
    <location>
        <begin position="130"/>
        <end position="174"/>
    </location>
</feature>
<proteinExistence type="predicted"/>
<reference evidence="2" key="1">
    <citation type="submission" date="2020-07" db="EMBL/GenBank/DDBJ databases">
        <title>The High-quality genome of the commercially important snow crab, Chionoecetes opilio.</title>
        <authorList>
            <person name="Jeong J.-H."/>
            <person name="Ryu S."/>
        </authorList>
    </citation>
    <scope>NUCLEOTIDE SEQUENCE</scope>
    <source>
        <strain evidence="2">MADBK_172401_WGS</strain>
        <tissue evidence="2">Digestive gland</tissue>
    </source>
</reference>
<feature type="region of interest" description="Disordered" evidence="1">
    <location>
        <begin position="1"/>
        <end position="77"/>
    </location>
</feature>
<evidence type="ECO:0000313" key="2">
    <source>
        <dbReference type="EMBL" id="KAG0703096.1"/>
    </source>
</evidence>
<evidence type="ECO:0000256" key="1">
    <source>
        <dbReference type="SAM" id="MobiDB-lite"/>
    </source>
</evidence>
<feature type="compositionally biased region" description="Basic and acidic residues" evidence="1">
    <location>
        <begin position="142"/>
        <end position="160"/>
    </location>
</feature>
<feature type="compositionally biased region" description="Polar residues" evidence="1">
    <location>
        <begin position="62"/>
        <end position="75"/>
    </location>
</feature>
<accession>A0A8J5BSX4</accession>